<name>A0A1K1SXJ9_9BACT</name>
<evidence type="ECO:0000313" key="4">
    <source>
        <dbReference type="Proteomes" id="UP001326715"/>
    </source>
</evidence>
<dbReference type="EMBL" id="FPIZ01000038">
    <property type="protein sequence ID" value="SFW89011.1"/>
    <property type="molecule type" value="Genomic_DNA"/>
</dbReference>
<reference evidence="1 3" key="1">
    <citation type="submission" date="2016-11" db="EMBL/GenBank/DDBJ databases">
        <authorList>
            <person name="Jaros S."/>
            <person name="Januszkiewicz K."/>
            <person name="Wedrychowicz H."/>
        </authorList>
    </citation>
    <scope>NUCLEOTIDE SEQUENCE [LARGE SCALE GENOMIC DNA]</scope>
    <source>
        <strain evidence="1 3">DSM 784</strain>
    </source>
</reference>
<dbReference type="Proteomes" id="UP001326715">
    <property type="component" value="Chromosome"/>
</dbReference>
<sequence>MKNTTISTLFLSVTGAVLLWSACNNNKKSAALSESQITYSALQLPKDPLPTCTLPQDTFNTWFLKGKATENGHVTPANSITFGHQNNCDFYQWSERMFLWVTSPNTGVYGSTGRVLESPVFYTVAPDTAGGMTLIKHLPGTILPVSPALSKNGPNRLPIFSDRKGHLFEVLLHKPGEIVLVKNRAGKIIELGPVEKDAKGMLLLKDKKGAAIEKPQFVTNFKNPKNVVHAFATSKGKAFFYSNGDPVETELAQATQDALMAQNGSLVYYITFVNDVYAYFVAAKQAKYMIPYQFPTTTPGRDSIMTFARQQGYSLAPDSNALAIELKTSWIIADSLSDASGYVTMDAIIPTYNTSSPSKWTVTGQKQVKLALVGMHVVGSVAGHPEMIWATFEHNSNTPNPSYQYIDSKKTVQTVPADKGNWLFNNKPSLPLDSFNNPHMTADNLNNLLAEAPYTTISSSNSLRLFPFGADFKLVPNQQDTSASASNTEIISINNTIMGMIPGNDIRKNYVFIGATWTDGGTAPNGNVYSSDTTKGSAIGTSLLANSTMETYLQGTSFTCFTCHSHNNSLAPGAISHIFDTINPVNNILKKMK</sequence>
<evidence type="ECO:0008006" key="5">
    <source>
        <dbReference type="Google" id="ProtNLM"/>
    </source>
</evidence>
<dbReference type="Proteomes" id="UP000183788">
    <property type="component" value="Unassembled WGS sequence"/>
</dbReference>
<dbReference type="PROSITE" id="PS51257">
    <property type="entry name" value="PROKAR_LIPOPROTEIN"/>
    <property type="match status" value="1"/>
</dbReference>
<proteinExistence type="predicted"/>
<evidence type="ECO:0000313" key="3">
    <source>
        <dbReference type="Proteomes" id="UP000183788"/>
    </source>
</evidence>
<dbReference type="OrthoDB" id="280897at2"/>
<accession>A0A1K1SXJ9</accession>
<gene>
    <name evidence="1" type="ORF">SAMN05661012_06358</name>
    <name evidence="2" type="ORF">SR876_11550</name>
</gene>
<organism evidence="1 3">
    <name type="scientific">Chitinophaga sancti</name>
    <dbReference type="NCBI Taxonomy" id="1004"/>
    <lineage>
        <taxon>Bacteria</taxon>
        <taxon>Pseudomonadati</taxon>
        <taxon>Bacteroidota</taxon>
        <taxon>Chitinophagia</taxon>
        <taxon>Chitinophagales</taxon>
        <taxon>Chitinophagaceae</taxon>
        <taxon>Chitinophaga</taxon>
    </lineage>
</organism>
<protein>
    <recommendedName>
        <fullName evidence="5">Cytochrome c family protein</fullName>
    </recommendedName>
</protein>
<dbReference type="RefSeq" id="WP_072366193.1">
    <property type="nucleotide sequence ID" value="NZ_CP139972.1"/>
</dbReference>
<keyword evidence="4" id="KW-1185">Reference proteome</keyword>
<dbReference type="AlphaFoldDB" id="A0A1K1SXJ9"/>
<evidence type="ECO:0000313" key="1">
    <source>
        <dbReference type="EMBL" id="SFW89011.1"/>
    </source>
</evidence>
<evidence type="ECO:0000313" key="2">
    <source>
        <dbReference type="EMBL" id="WQG92140.1"/>
    </source>
</evidence>
<dbReference type="EMBL" id="CP140154">
    <property type="protein sequence ID" value="WQG92140.1"/>
    <property type="molecule type" value="Genomic_DNA"/>
</dbReference>
<dbReference type="STRING" id="1004.SAMN05661012_06358"/>
<reference evidence="2 4" key="2">
    <citation type="submission" date="2023-11" db="EMBL/GenBank/DDBJ databases">
        <title>MicrobeMod: A computational toolkit for identifying prokaryotic methylation and restriction-modification with nanopore sequencing.</title>
        <authorList>
            <person name="Crits-Christoph A."/>
            <person name="Kang S.C."/>
            <person name="Lee H."/>
            <person name="Ostrov N."/>
        </authorList>
    </citation>
    <scope>NUCLEOTIDE SEQUENCE [LARGE SCALE GENOMIC DNA]</scope>
    <source>
        <strain evidence="2 4">ATCC 23090</strain>
    </source>
</reference>